<dbReference type="EMBL" id="FOTY01000007">
    <property type="protein sequence ID" value="SFL89254.1"/>
    <property type="molecule type" value="Genomic_DNA"/>
</dbReference>
<keyword evidence="2" id="KW-0223">Dioxygenase</keyword>
<accession>A0A1I4LE04</accession>
<dbReference type="Gene3D" id="3.10.180.10">
    <property type="entry name" value="2,3-Dihydroxybiphenyl 1,2-Dioxygenase, domain 1"/>
    <property type="match status" value="2"/>
</dbReference>
<organism evidence="2 3">
    <name type="scientific">Salibacterium qingdaonense</name>
    <dbReference type="NCBI Taxonomy" id="266892"/>
    <lineage>
        <taxon>Bacteria</taxon>
        <taxon>Bacillati</taxon>
        <taxon>Bacillota</taxon>
        <taxon>Bacilli</taxon>
        <taxon>Bacillales</taxon>
        <taxon>Bacillaceae</taxon>
    </lineage>
</organism>
<dbReference type="PANTHER" id="PTHR43279">
    <property type="entry name" value="CATECHOL-2,3-DIOXYGENASE"/>
    <property type="match status" value="1"/>
</dbReference>
<dbReference type="STRING" id="266892.SAMN04488054_107117"/>
<dbReference type="CDD" id="cd16359">
    <property type="entry name" value="VOC_BsCatE_like_C"/>
    <property type="match status" value="1"/>
</dbReference>
<evidence type="ECO:0000259" key="1">
    <source>
        <dbReference type="PROSITE" id="PS51819"/>
    </source>
</evidence>
<keyword evidence="3" id="KW-1185">Reference proteome</keyword>
<proteinExistence type="predicted"/>
<dbReference type="GO" id="GO:0051213">
    <property type="term" value="F:dioxygenase activity"/>
    <property type="evidence" value="ECO:0007669"/>
    <property type="project" value="UniProtKB-KW"/>
</dbReference>
<evidence type="ECO:0000313" key="3">
    <source>
        <dbReference type="Proteomes" id="UP000199668"/>
    </source>
</evidence>
<gene>
    <name evidence="2" type="ORF">SAMN04488054_107117</name>
</gene>
<dbReference type="PANTHER" id="PTHR43279:SF1">
    <property type="entry name" value="CATECHOL-2,3-DIOXYGENASE"/>
    <property type="match status" value="1"/>
</dbReference>
<protein>
    <submittedName>
        <fullName evidence="2">Catechol 2,3-dioxygenase</fullName>
    </submittedName>
</protein>
<dbReference type="AlphaFoldDB" id="A0A1I4LE04"/>
<feature type="domain" description="VOC" evidence="1">
    <location>
        <begin position="10"/>
        <end position="127"/>
    </location>
</feature>
<sequence length="285" mass="31847">MSVTLPDDARIGSVIFTISDLEQSLSFYEELLGFQVIERTSHTAKLSADGKRPLIVLEEREDAVRKPPHTTGLYHAAVLLPDRASLGMILRRLVQHDYPLQGAADHHFSEAVYLPDPDGNGLELYRDRDRSQWRYDDEGWIYGQTVPLDADAVLQAAEGKEWQGMPASTMIGHVHLHVGNLEETKNFYVNGLGFSPMVHMGEHALFVAAGGYHHHIGLNIWAGKDAPSPPENAVGLKEYTITMSDRQELDEVRSRLQKAGIIYDNQDGDVRIRDTSGSRVRLAVR</sequence>
<name>A0A1I4LE04_9BACI</name>
<dbReference type="Pfam" id="PF00903">
    <property type="entry name" value="Glyoxalase"/>
    <property type="match status" value="2"/>
</dbReference>
<dbReference type="InterPro" id="IPR029068">
    <property type="entry name" value="Glyas_Bleomycin-R_OHBP_Dase"/>
</dbReference>
<dbReference type="CDD" id="cd07255">
    <property type="entry name" value="VOC_BsCatE_like_N"/>
    <property type="match status" value="1"/>
</dbReference>
<dbReference type="SUPFAM" id="SSF54593">
    <property type="entry name" value="Glyoxalase/Bleomycin resistance protein/Dihydroxybiphenyl dioxygenase"/>
    <property type="match status" value="2"/>
</dbReference>
<dbReference type="RefSeq" id="WP_090926529.1">
    <property type="nucleotide sequence ID" value="NZ_FOTY01000007.1"/>
</dbReference>
<keyword evidence="2" id="KW-0560">Oxidoreductase</keyword>
<feature type="domain" description="VOC" evidence="1">
    <location>
        <begin position="170"/>
        <end position="285"/>
    </location>
</feature>
<dbReference type="InterPro" id="IPR004360">
    <property type="entry name" value="Glyas_Fos-R_dOase_dom"/>
</dbReference>
<evidence type="ECO:0000313" key="2">
    <source>
        <dbReference type="EMBL" id="SFL89254.1"/>
    </source>
</evidence>
<dbReference type="InterPro" id="IPR037523">
    <property type="entry name" value="VOC_core"/>
</dbReference>
<reference evidence="2 3" key="1">
    <citation type="submission" date="2016-10" db="EMBL/GenBank/DDBJ databases">
        <authorList>
            <person name="de Groot N.N."/>
        </authorList>
    </citation>
    <scope>NUCLEOTIDE SEQUENCE [LARGE SCALE GENOMIC DNA]</scope>
    <source>
        <strain evidence="2 3">CGMCC 1.6134</strain>
    </source>
</reference>
<dbReference type="OrthoDB" id="9792626at2"/>
<dbReference type="PROSITE" id="PS51819">
    <property type="entry name" value="VOC"/>
    <property type="match status" value="2"/>
</dbReference>
<dbReference type="Proteomes" id="UP000199668">
    <property type="component" value="Unassembled WGS sequence"/>
</dbReference>